<comment type="caution">
    <text evidence="2">The sequence shown here is derived from an EMBL/GenBank/DDBJ whole genome shotgun (WGS) entry which is preliminary data.</text>
</comment>
<dbReference type="Proteomes" id="UP001295740">
    <property type="component" value="Unassembled WGS sequence"/>
</dbReference>
<dbReference type="PANTHER" id="PTHR36847">
    <property type="entry name" value="AMIDOLIGASE ENZYME"/>
    <property type="match status" value="1"/>
</dbReference>
<dbReference type="Pfam" id="PF12224">
    <property type="entry name" value="Amidoligase_2"/>
    <property type="match status" value="1"/>
</dbReference>
<reference evidence="2" key="1">
    <citation type="submission" date="2023-10" db="EMBL/GenBank/DDBJ databases">
        <authorList>
            <person name="Hackl T."/>
        </authorList>
    </citation>
    <scope>NUCLEOTIDE SEQUENCE</scope>
</reference>
<dbReference type="EMBL" id="CAUWAG010000012">
    <property type="protein sequence ID" value="CAJ2509284.1"/>
    <property type="molecule type" value="Genomic_DNA"/>
</dbReference>
<evidence type="ECO:0000313" key="3">
    <source>
        <dbReference type="Proteomes" id="UP001295740"/>
    </source>
</evidence>
<organism evidence="2 3">
    <name type="scientific">Anthostomella pinea</name>
    <dbReference type="NCBI Taxonomy" id="933095"/>
    <lineage>
        <taxon>Eukaryota</taxon>
        <taxon>Fungi</taxon>
        <taxon>Dikarya</taxon>
        <taxon>Ascomycota</taxon>
        <taxon>Pezizomycotina</taxon>
        <taxon>Sordariomycetes</taxon>
        <taxon>Xylariomycetidae</taxon>
        <taxon>Xylariales</taxon>
        <taxon>Xylariaceae</taxon>
        <taxon>Anthostomella</taxon>
    </lineage>
</organism>
<feature type="region of interest" description="Disordered" evidence="1">
    <location>
        <begin position="528"/>
        <end position="552"/>
    </location>
</feature>
<protein>
    <submittedName>
        <fullName evidence="2">Uu.00g143100.m01.CDS01</fullName>
    </submittedName>
</protein>
<evidence type="ECO:0000256" key="1">
    <source>
        <dbReference type="SAM" id="MobiDB-lite"/>
    </source>
</evidence>
<dbReference type="PANTHER" id="PTHR36847:SF1">
    <property type="entry name" value="AMIDOLIGASE ENZYME"/>
    <property type="match status" value="1"/>
</dbReference>
<evidence type="ECO:0000313" key="2">
    <source>
        <dbReference type="EMBL" id="CAJ2509284.1"/>
    </source>
</evidence>
<proteinExistence type="predicted"/>
<name>A0AAI8VRE8_9PEZI</name>
<dbReference type="AlphaFoldDB" id="A0AAI8VRE8"/>
<sequence length="552" mass="61757">MSTLTFGVELEFIVFYFIEDHHILPHDLHETIHGPPVLVSRNLPIAEGWEGKEKELHGCWLRQKVADVIKSTGAKVQAECTHTDQYNGWGVTKDCSLRLPLHIEQEYLPYEYAGIEIQSPALTANEESFKQVKRVVEAIRTSFRAATPPVCGLHVHVGVNRTTVSLRDLQRIACMTWAAEGLIDALHPGCRLGNRQCLGSRHYSNLARRMDAEQATLGHTRGQMRGPAHDEPCVERINSYKAKPTILQYNKPTGITADVDSTPSRSLAADCEVRLTNPNKEILPGSRGIMDGCRQILRTTEPEAVAELMALPLSRGAYNFKNCSYESTEPAHGKRTVEFRQAAGSLDEDWVVLWARICLALCGSAVQATDEEFFQLLYDCVLSDFSEERYNVFDFLYDIGMEDDVERIHTRIRDQRHEREPTEQLCVVSAMTGALTPTSGWTNASTMLSTTSWTTSSTAFSTDHWDDEPIPVWDTHISNYDVTTSTRGVDELTWDDFPDIMADGATTRMTYSTPREDGQTRQRLLHEKGTHFDGGVPDRTVGSHGAGRGNVG</sequence>
<accession>A0AAI8VRE8</accession>
<keyword evidence="3" id="KW-1185">Reference proteome</keyword>
<dbReference type="InterPro" id="IPR022025">
    <property type="entry name" value="Amidoligase_2"/>
</dbReference>
<gene>
    <name evidence="2" type="ORF">KHLLAP_LOCUS9752</name>
</gene>